<evidence type="ECO:0000313" key="1">
    <source>
        <dbReference type="EMBL" id="HGU31453.1"/>
    </source>
</evidence>
<comment type="caution">
    <text evidence="1">The sequence shown here is derived from an EMBL/GenBank/DDBJ whole genome shotgun (WGS) entry which is preliminary data.</text>
</comment>
<accession>A0A7C4RNN9</accession>
<dbReference type="Pfam" id="PF08902">
    <property type="entry name" value="DUF1848"/>
    <property type="match status" value="1"/>
</dbReference>
<reference evidence="1" key="1">
    <citation type="journal article" date="2020" name="mSystems">
        <title>Genome- and Community-Level Interaction Insights into Carbon Utilization and Element Cycling Functions of Hydrothermarchaeota in Hydrothermal Sediment.</title>
        <authorList>
            <person name="Zhou Z."/>
            <person name="Liu Y."/>
            <person name="Xu W."/>
            <person name="Pan J."/>
            <person name="Luo Z.H."/>
            <person name="Li M."/>
        </authorList>
    </citation>
    <scope>NUCLEOTIDE SEQUENCE [LARGE SCALE GENOMIC DNA]</scope>
    <source>
        <strain evidence="1">SpSt-477</strain>
    </source>
</reference>
<name>A0A7C4RNN9_9BACT</name>
<gene>
    <name evidence="1" type="ORF">ENS29_01190</name>
</gene>
<protein>
    <submittedName>
        <fullName evidence="1">DUF1848 domain-containing protein</fullName>
    </submittedName>
</protein>
<dbReference type="InterPro" id="IPR014998">
    <property type="entry name" value="DUF1848"/>
</dbReference>
<sequence>MSLILSASRRTDIPAFYMDWFMERIEKGSFDLVNPYNGRMTRIDCSPENVHSIVFWSKNFGPFIEGEFDTRLADAGYKMFFQFTINPEHPILEPRVPPLRSRLEQMSYLIRRFGPAGVVWRFDPVCIGTDPNGFFFRTSDTFGEMAEHMAALGVRTCTFSFLDLYTKVIRRSAVKGVCFIDPEPAKKIAIASEMALLAGQLGIRLQACCEAELLQSLPKDVPITQASCIPAPLLIELYGEGCPLLPDKGQRRNKGCGCYLSRDIGSYKDHPCHHDCLFCYANPF</sequence>
<organism evidence="1">
    <name type="scientific">Desulfatirhabdium butyrativorans</name>
    <dbReference type="NCBI Taxonomy" id="340467"/>
    <lineage>
        <taxon>Bacteria</taxon>
        <taxon>Pseudomonadati</taxon>
        <taxon>Thermodesulfobacteriota</taxon>
        <taxon>Desulfobacteria</taxon>
        <taxon>Desulfobacterales</taxon>
        <taxon>Desulfatirhabdiaceae</taxon>
        <taxon>Desulfatirhabdium</taxon>
    </lineage>
</organism>
<dbReference type="AlphaFoldDB" id="A0A7C4RNN9"/>
<dbReference type="EMBL" id="DSUH01000026">
    <property type="protein sequence ID" value="HGU31453.1"/>
    <property type="molecule type" value="Genomic_DNA"/>
</dbReference>
<proteinExistence type="predicted"/>